<evidence type="ECO:0000313" key="3">
    <source>
        <dbReference type="Proteomes" id="UP001150907"/>
    </source>
</evidence>
<dbReference type="Proteomes" id="UP001150907">
    <property type="component" value="Unassembled WGS sequence"/>
</dbReference>
<name>A0A9W8BJE5_9FUNG</name>
<dbReference type="PANTHER" id="PTHR22767:SF3">
    <property type="entry name" value="N-ALPHA-ACETYLTRANSFERASE 25, NATB AUXILIARY SUBUNIT"/>
    <property type="match status" value="1"/>
</dbReference>
<dbReference type="InterPro" id="IPR019183">
    <property type="entry name" value="NAA25_NatB_aux_su"/>
</dbReference>
<dbReference type="Pfam" id="PF09797">
    <property type="entry name" value="NatB_MDM20"/>
    <property type="match status" value="1"/>
</dbReference>
<comment type="caution">
    <text evidence="2">The sequence shown here is derived from an EMBL/GenBank/DDBJ whole genome shotgun (WGS) entry which is preliminary data.</text>
</comment>
<protein>
    <submittedName>
        <fullName evidence="2">Mitochondrial distribution and morphology</fullName>
    </submittedName>
</protein>
<dbReference type="GO" id="GO:0031416">
    <property type="term" value="C:NatB complex"/>
    <property type="evidence" value="ECO:0007669"/>
    <property type="project" value="TreeGrafter"/>
</dbReference>
<organism evidence="2 3">
    <name type="scientific">Coemansia thaxteri</name>
    <dbReference type="NCBI Taxonomy" id="2663907"/>
    <lineage>
        <taxon>Eukaryota</taxon>
        <taxon>Fungi</taxon>
        <taxon>Fungi incertae sedis</taxon>
        <taxon>Zoopagomycota</taxon>
        <taxon>Kickxellomycotina</taxon>
        <taxon>Kickxellomycetes</taxon>
        <taxon>Kickxellales</taxon>
        <taxon>Kickxellaceae</taxon>
        <taxon>Coemansia</taxon>
    </lineage>
</organism>
<evidence type="ECO:0000256" key="1">
    <source>
        <dbReference type="ARBA" id="ARBA00006298"/>
    </source>
</evidence>
<proteinExistence type="inferred from homology"/>
<keyword evidence="3" id="KW-1185">Reference proteome</keyword>
<comment type="similarity">
    <text evidence="1">Belongs to the MDM20/NAA25 family.</text>
</comment>
<evidence type="ECO:0000313" key="2">
    <source>
        <dbReference type="EMBL" id="KAJ2003118.1"/>
    </source>
</evidence>
<dbReference type="PANTHER" id="PTHR22767">
    <property type="entry name" value="N-TERMINAL ACETYLTRANSFERASE-RELATED"/>
    <property type="match status" value="1"/>
</dbReference>
<accession>A0A9W8BJE5</accession>
<dbReference type="Gene3D" id="1.25.40.1040">
    <property type="match status" value="1"/>
</dbReference>
<dbReference type="InterPro" id="IPR011990">
    <property type="entry name" value="TPR-like_helical_dom_sf"/>
</dbReference>
<dbReference type="EMBL" id="JANBQF010000245">
    <property type="protein sequence ID" value="KAJ2003118.1"/>
    <property type="molecule type" value="Genomic_DNA"/>
</dbReference>
<dbReference type="SUPFAM" id="SSF48452">
    <property type="entry name" value="TPR-like"/>
    <property type="match status" value="1"/>
</dbReference>
<gene>
    <name evidence="2" type="primary">MDM20</name>
    <name evidence="2" type="ORF">H4R26_003244</name>
</gene>
<dbReference type="AlphaFoldDB" id="A0A9W8BJE5"/>
<sequence>MESRQLRPVYDALEHSDMNQALRECDKLIRKHAMHPGAQALKAFVLARQGEVKQATTLAHQVLKAPGAVKSPHVQQGLSLAFRALGLPEDEIAVYTAALKHSSDAESLHCKIFMTAARNKMLKEQHATAVVLNKQFKQDRYTWWVVASFMLQAKSAAHESTKQLQLTLAERTAEMALKEGRLTNTEELRIYLEVLELQGKHDFMLEVLLADGPLAEKIQNDCDLISQRIDLMIKTGDYAQACKAAEQALESRDNWADYKLYAEAVVATLGQTGASESYASAAIANFDRWACQRGRARAANLACIDLATRLHEAGHSDVADKVIGPVGERIWSYIDAFMAKAICYSDIMNYICAHAKRAAAQQLALSVIDFHTKQLEQRLSSARTNALLHDEDAAQAWVCLERIRYLMQALVDDTDSERWIAGVETMLPFALDSDEAEQKQPACSDMVLIASQRIVQAAFLAYSEPAQHSLLCLALFKALCVLEAGIKLNSDQFLLKLHAIRLYLYLSCYERARALYDTLNIKHIQHDTLGFLINGHGMALGCFAPDLALCYDGVSFYDRAEARIPRELESAYGNGTYSNITDFLAFQDNLVHSMQRECTHRHALRGEVFEHGGSKDVLAQWGEADVVSIAHTDATIDALNDNRDVGVMGLLTPIEMTRWNLEIMTRPVPLQGSNWLKIFSLVPQIMHYIVCADAAQLDMRSKELLAVIDQAGQSVSSHDILLARGICQIATLYLSALSGNECFEQQLTGLADLICSNIPQELPAGSSSRDLASVALSAIRNAAAATELFTYALSAKHALTAQRLPSFAKLCGLRLSQVRKTALKLMNEMRVWADKQALECIDLQWQSREGDLLAPIADFVFDRCKATSASTARSCASSWLKSVKSMDGVYNYVLMTLPALLHSTDESWFEPLPPNDIDVDAAQLMPLPGEDQNEDYFEDTWGDLNRKSLLK</sequence>
<dbReference type="OrthoDB" id="1874341at2759"/>
<reference evidence="2" key="1">
    <citation type="submission" date="2022-07" db="EMBL/GenBank/DDBJ databases">
        <title>Phylogenomic reconstructions and comparative analyses of Kickxellomycotina fungi.</title>
        <authorList>
            <person name="Reynolds N.K."/>
            <person name="Stajich J.E."/>
            <person name="Barry K."/>
            <person name="Grigoriev I.V."/>
            <person name="Crous P."/>
            <person name="Smith M.E."/>
        </authorList>
    </citation>
    <scope>NUCLEOTIDE SEQUENCE</scope>
    <source>
        <strain evidence="2">IMI 214461</strain>
    </source>
</reference>